<dbReference type="Proteomes" id="UP000008144">
    <property type="component" value="Chromosome 3"/>
</dbReference>
<dbReference type="RefSeq" id="XP_002121159.1">
    <property type="nucleotide sequence ID" value="XM_002121123.4"/>
</dbReference>
<dbReference type="InParanoid" id="F6UA80"/>
<reference evidence="3" key="1">
    <citation type="journal article" date="2002" name="Science">
        <title>The draft genome of Ciona intestinalis: insights into chordate and vertebrate origins.</title>
        <authorList>
            <person name="Dehal P."/>
            <person name="Satou Y."/>
            <person name="Campbell R.K."/>
            <person name="Chapman J."/>
            <person name="Degnan B."/>
            <person name="De Tomaso A."/>
            <person name="Davidson B."/>
            <person name="Di Gregorio A."/>
            <person name="Gelpke M."/>
            <person name="Goodstein D.M."/>
            <person name="Harafuji N."/>
            <person name="Hastings K.E."/>
            <person name="Ho I."/>
            <person name="Hotta K."/>
            <person name="Huang W."/>
            <person name="Kawashima T."/>
            <person name="Lemaire P."/>
            <person name="Martinez D."/>
            <person name="Meinertzhagen I.A."/>
            <person name="Necula S."/>
            <person name="Nonaka M."/>
            <person name="Putnam N."/>
            <person name="Rash S."/>
            <person name="Saiga H."/>
            <person name="Satake M."/>
            <person name="Terry A."/>
            <person name="Yamada L."/>
            <person name="Wang H.G."/>
            <person name="Awazu S."/>
            <person name="Azumi K."/>
            <person name="Boore J."/>
            <person name="Branno M."/>
            <person name="Chin-Bow S."/>
            <person name="DeSantis R."/>
            <person name="Doyle S."/>
            <person name="Francino P."/>
            <person name="Keys D.N."/>
            <person name="Haga S."/>
            <person name="Hayashi H."/>
            <person name="Hino K."/>
            <person name="Imai K.S."/>
            <person name="Inaba K."/>
            <person name="Kano S."/>
            <person name="Kobayashi K."/>
            <person name="Kobayashi M."/>
            <person name="Lee B.I."/>
            <person name="Makabe K.W."/>
            <person name="Manohar C."/>
            <person name="Matassi G."/>
            <person name="Medina M."/>
            <person name="Mochizuki Y."/>
            <person name="Mount S."/>
            <person name="Morishita T."/>
            <person name="Miura S."/>
            <person name="Nakayama A."/>
            <person name="Nishizaka S."/>
            <person name="Nomoto H."/>
            <person name="Ohta F."/>
            <person name="Oishi K."/>
            <person name="Rigoutsos I."/>
            <person name="Sano M."/>
            <person name="Sasaki A."/>
            <person name="Sasakura Y."/>
            <person name="Shoguchi E."/>
            <person name="Shin-i T."/>
            <person name="Spagnuolo A."/>
            <person name="Stainier D."/>
            <person name="Suzuki M.M."/>
            <person name="Tassy O."/>
            <person name="Takatori N."/>
            <person name="Tokuoka M."/>
            <person name="Yagi K."/>
            <person name="Yoshizaki F."/>
            <person name="Wada S."/>
            <person name="Zhang C."/>
            <person name="Hyatt P.D."/>
            <person name="Larimer F."/>
            <person name="Detter C."/>
            <person name="Doggett N."/>
            <person name="Glavina T."/>
            <person name="Hawkins T."/>
            <person name="Richardson P."/>
            <person name="Lucas S."/>
            <person name="Kohara Y."/>
            <person name="Levine M."/>
            <person name="Satoh N."/>
            <person name="Rokhsar D.S."/>
        </authorList>
    </citation>
    <scope>NUCLEOTIDE SEQUENCE [LARGE SCALE GENOMIC DNA]</scope>
</reference>
<dbReference type="STRING" id="7719.ENSCINP00000019114"/>
<keyword evidence="3" id="KW-1185">Reference proteome</keyword>
<dbReference type="SUPFAM" id="SSF52540">
    <property type="entry name" value="P-loop containing nucleoside triphosphate hydrolases"/>
    <property type="match status" value="1"/>
</dbReference>
<evidence type="ECO:0000313" key="3">
    <source>
        <dbReference type="Proteomes" id="UP000008144"/>
    </source>
</evidence>
<organism evidence="2 3">
    <name type="scientific">Ciona intestinalis</name>
    <name type="common">Transparent sea squirt</name>
    <name type="synonym">Ascidia intestinalis</name>
    <dbReference type="NCBI Taxonomy" id="7719"/>
    <lineage>
        <taxon>Eukaryota</taxon>
        <taxon>Metazoa</taxon>
        <taxon>Chordata</taxon>
        <taxon>Tunicata</taxon>
        <taxon>Ascidiacea</taxon>
        <taxon>Phlebobranchia</taxon>
        <taxon>Cionidae</taxon>
        <taxon>Ciona</taxon>
    </lineage>
</organism>
<reference evidence="2" key="3">
    <citation type="submission" date="2025-08" db="UniProtKB">
        <authorList>
            <consortium name="Ensembl"/>
        </authorList>
    </citation>
    <scope>IDENTIFICATION</scope>
</reference>
<dbReference type="PANTHER" id="PTHR36978">
    <property type="entry name" value="P-LOOP CONTAINING NUCLEOTIDE TRIPHOSPHATE HYDROLASE"/>
    <property type="match status" value="1"/>
</dbReference>
<keyword evidence="1" id="KW-0812">Transmembrane</keyword>
<reference evidence="2" key="4">
    <citation type="submission" date="2025-09" db="UniProtKB">
        <authorList>
            <consortium name="Ensembl"/>
        </authorList>
    </citation>
    <scope>IDENTIFICATION</scope>
</reference>
<dbReference type="OrthoDB" id="272681at2759"/>
<proteinExistence type="predicted"/>
<dbReference type="KEGG" id="cin:100180649"/>
<name>F6UA80_CIOIN</name>
<protein>
    <submittedName>
        <fullName evidence="2">Uncharacterized LOC100180649</fullName>
    </submittedName>
</protein>
<dbReference type="GeneID" id="100180649"/>
<dbReference type="Ensembl" id="ENSCINT00000019114.3">
    <property type="protein sequence ID" value="ENSCINP00000019114.3"/>
    <property type="gene ID" value="ENSCING00000009396.3"/>
</dbReference>
<dbReference type="InterPro" id="IPR040632">
    <property type="entry name" value="Sulfotransfer_4"/>
</dbReference>
<dbReference type="InterPro" id="IPR027417">
    <property type="entry name" value="P-loop_NTPase"/>
</dbReference>
<accession>F6UA80</accession>
<gene>
    <name evidence="2" type="primary">LOC100180649</name>
</gene>
<keyword evidence="1" id="KW-0472">Membrane</keyword>
<dbReference type="AlphaFoldDB" id="F6UA80"/>
<dbReference type="GeneTree" id="ENSGT00940000163713"/>
<feature type="transmembrane region" description="Helical" evidence="1">
    <location>
        <begin position="228"/>
        <end position="247"/>
    </location>
</feature>
<dbReference type="PANTHER" id="PTHR36978:SF4">
    <property type="entry name" value="P-LOOP CONTAINING NUCLEOSIDE TRIPHOSPHATE HYDROLASE PROTEIN"/>
    <property type="match status" value="1"/>
</dbReference>
<dbReference type="HOGENOM" id="CLU_061199_2_2_1"/>
<reference evidence="2" key="2">
    <citation type="journal article" date="2008" name="Genome Biol.">
        <title>Improved genome assembly and evidence-based global gene model set for the chordate Ciona intestinalis: new insight into intron and operon populations.</title>
        <authorList>
            <person name="Satou Y."/>
            <person name="Mineta K."/>
            <person name="Ogasawara M."/>
            <person name="Sasakura Y."/>
            <person name="Shoguchi E."/>
            <person name="Ueno K."/>
            <person name="Yamada L."/>
            <person name="Matsumoto J."/>
            <person name="Wasserscheid J."/>
            <person name="Dewar K."/>
            <person name="Wiley G.B."/>
            <person name="Macmil S.L."/>
            <person name="Roe B.A."/>
            <person name="Zeller R.W."/>
            <person name="Hastings K.E."/>
            <person name="Lemaire P."/>
            <person name="Lindquist E."/>
            <person name="Endo T."/>
            <person name="Hotta K."/>
            <person name="Inaba K."/>
        </authorList>
    </citation>
    <scope>NUCLEOTIDE SEQUENCE [LARGE SCALE GENOMIC DNA]</scope>
    <source>
        <strain evidence="2">wild type</strain>
    </source>
</reference>
<accession>A0A1W2W7T0</accession>
<evidence type="ECO:0000313" key="2">
    <source>
        <dbReference type="Ensembl" id="ENSCINP00000019114.3"/>
    </source>
</evidence>
<dbReference type="Gene3D" id="3.40.50.300">
    <property type="entry name" value="P-loop containing nucleotide triphosphate hydrolases"/>
    <property type="match status" value="1"/>
</dbReference>
<keyword evidence="1" id="KW-1133">Transmembrane helix</keyword>
<dbReference type="Pfam" id="PF17784">
    <property type="entry name" value="Sulfotransfer_4"/>
    <property type="match status" value="1"/>
</dbReference>
<sequence length="248" mass="28790">MKVIMTGMSKTGTKTMCSALRILGYKVYDFEEQFWYLGPEFLKAVNEGCTTEEIREMLQDVDAVTDMPACILWEEILRAFPDAKLIHMERKSEDDWAKSWNKQIDAIRSNFTARCIVPLTPTGRYLRNYTNALGRAGFSLQTFYPWKQPSVNLPFCKLRYREHNSHVRLAAPKGQIIYFQHSDGWEPLCKFLGVPVPSVPYPHRNKGGEIIDEFVEESEMFKQIKKEITFLATIAFLLIGVGLYYFFR</sequence>
<evidence type="ECO:0000256" key="1">
    <source>
        <dbReference type="SAM" id="Phobius"/>
    </source>
</evidence>
<dbReference type="EMBL" id="EAAA01001740">
    <property type="status" value="NOT_ANNOTATED_CDS"/>
    <property type="molecule type" value="Genomic_DNA"/>
</dbReference>